<organism evidence="3 4">
    <name type="scientific">Rhizocola hellebori</name>
    <dbReference type="NCBI Taxonomy" id="1392758"/>
    <lineage>
        <taxon>Bacteria</taxon>
        <taxon>Bacillati</taxon>
        <taxon>Actinomycetota</taxon>
        <taxon>Actinomycetes</taxon>
        <taxon>Micromonosporales</taxon>
        <taxon>Micromonosporaceae</taxon>
        <taxon>Rhizocola</taxon>
    </lineage>
</organism>
<evidence type="ECO:0000259" key="2">
    <source>
        <dbReference type="Pfam" id="PF12222"/>
    </source>
</evidence>
<feature type="chain" id="PRO_5035176960" description="Peptide N-acetyl-beta-D-glucosaminyl asparaginase amidase A N-terminal domain-containing protein" evidence="1">
    <location>
        <begin position="20"/>
        <end position="529"/>
    </location>
</feature>
<evidence type="ECO:0000313" key="3">
    <source>
        <dbReference type="EMBL" id="GIH02633.1"/>
    </source>
</evidence>
<dbReference type="Pfam" id="PF12222">
    <property type="entry name" value="PNGaseA"/>
    <property type="match status" value="1"/>
</dbReference>
<dbReference type="AlphaFoldDB" id="A0A8J3Q3E5"/>
<accession>A0A8J3Q3E5</accession>
<sequence>MFVGVVLLGVASVASPVHAAPPPEFGNDWDDPQIAAPAVEKPSGPSCTVRIVDNRFASFDPYRAEFTPPAACPGPWAKVVLTLTGAVAGRQFDRLGRLEIGGVNVFKTSTPEPSVDGIRWKIEKDITEYGAVLANAQPVTMWLNNVVDDVFTGILDVQVDLTFYPGKPTLDLADDVFAVGSGGAVTVARNTERLIAEIYVTGSGGGCEEFWYITAPPSTGYSCTADSGPYREVQILVDGRVAGIAAPYPHIYTGGWSNPFLWYTVPAPRAFNLTPVRYDLSPFVGGLTDGQPHQITVNVLGVPAGQSGWETPTNLLAWRDPGATRVTGQLLTSALSPLVNEVAASQAEGWTQVAVRGGHRFSALGYVQTSHGRVTYAVNRELANTSTHRWRDGEDPDSLTATWTDTSTALTAGLRPRLTHHSARYTIDGVISVDEGTSLGDRLTTTITATDAATHSETGNGGPQRWTLEDTYTGEATWTLGVPRPDRHAVGTSSERYQLRGNHPSRHGKCYDRTIATVNGFITSNRNIC</sequence>
<name>A0A8J3Q3E5_9ACTN</name>
<proteinExistence type="predicted"/>
<dbReference type="EMBL" id="BONY01000003">
    <property type="protein sequence ID" value="GIH02633.1"/>
    <property type="molecule type" value="Genomic_DNA"/>
</dbReference>
<evidence type="ECO:0000313" key="4">
    <source>
        <dbReference type="Proteomes" id="UP000612899"/>
    </source>
</evidence>
<protein>
    <recommendedName>
        <fullName evidence="2">Peptide N-acetyl-beta-D-glucosaminyl asparaginase amidase A N-terminal domain-containing protein</fullName>
    </recommendedName>
</protein>
<reference evidence="3" key="1">
    <citation type="submission" date="2021-01" db="EMBL/GenBank/DDBJ databases">
        <title>Whole genome shotgun sequence of Rhizocola hellebori NBRC 109834.</title>
        <authorList>
            <person name="Komaki H."/>
            <person name="Tamura T."/>
        </authorList>
    </citation>
    <scope>NUCLEOTIDE SEQUENCE</scope>
    <source>
        <strain evidence="3">NBRC 109834</strain>
    </source>
</reference>
<dbReference type="PANTHER" id="PTHR31104">
    <property type="entry name" value="PEPTIDE-N4-(N-ACETYL-BETA-GLUCOSAMINYL)ASPARAGINE AMIDASE A PROTEIN"/>
    <property type="match status" value="1"/>
</dbReference>
<feature type="domain" description="Peptide N-acetyl-beta-D-glucosaminyl asparaginase amidase A N-terminal" evidence="2">
    <location>
        <begin position="43"/>
        <end position="329"/>
    </location>
</feature>
<gene>
    <name evidence="3" type="ORF">Rhe02_07000</name>
</gene>
<feature type="signal peptide" evidence="1">
    <location>
        <begin position="1"/>
        <end position="19"/>
    </location>
</feature>
<dbReference type="InterPro" id="IPR021102">
    <property type="entry name" value="PNGase_A"/>
</dbReference>
<keyword evidence="1" id="KW-0732">Signal</keyword>
<keyword evidence="4" id="KW-1185">Reference proteome</keyword>
<dbReference type="Proteomes" id="UP000612899">
    <property type="component" value="Unassembled WGS sequence"/>
</dbReference>
<comment type="caution">
    <text evidence="3">The sequence shown here is derived from an EMBL/GenBank/DDBJ whole genome shotgun (WGS) entry which is preliminary data.</text>
</comment>
<evidence type="ECO:0000256" key="1">
    <source>
        <dbReference type="SAM" id="SignalP"/>
    </source>
</evidence>
<dbReference type="InterPro" id="IPR056948">
    <property type="entry name" value="PNGaseA_N"/>
</dbReference>